<evidence type="ECO:0000313" key="2">
    <source>
        <dbReference type="Proteomes" id="UP000095472"/>
    </source>
</evidence>
<accession>A0ACD5H0Y5</accession>
<evidence type="ECO:0000313" key="1">
    <source>
        <dbReference type="EMBL" id="XPM66753.1"/>
    </source>
</evidence>
<sequence length="149" mass="16129">MIQQLWSKSVLAIAIATLSTTPLLAQTANFEGLSLATGFRRASASGNTGGSVSLSTIANTDRYNNFCIGYGGTNPDHIIELQNNFPSLRFRVNTPNEATLVIQGPDGMRCVTSTTMNPNTVLEDTNWYRQDRIAFGWVPKMLAIASGIT</sequence>
<keyword evidence="2" id="KW-1185">Reference proteome</keyword>
<dbReference type="Proteomes" id="UP000095472">
    <property type="component" value="Chromosome"/>
</dbReference>
<reference evidence="1 2" key="1">
    <citation type="journal article" date="2016" name="Genome Announc.">
        <title>Draft Genome Sequence of the Thermotolerant Cyanobacterium Desertifilum sp. IPPAS B-1220.</title>
        <authorList>
            <person name="Mironov K.S."/>
            <person name="Sinetova M.A."/>
            <person name="Bolatkhan K."/>
            <person name="Zayadan B.K."/>
            <person name="Ustinova V.V."/>
            <person name="Kupriyanova E.V."/>
            <person name="Skrypnik A.N."/>
            <person name="Gogoleva N.E."/>
            <person name="Gogolev Y.V."/>
            <person name="Los D.A."/>
        </authorList>
    </citation>
    <scope>NUCLEOTIDE SEQUENCE [LARGE SCALE GENOMIC DNA]</scope>
    <source>
        <strain evidence="1 2">IPPAS B-1220</strain>
    </source>
</reference>
<protein>
    <submittedName>
        <fullName evidence="1">Uncharacterized protein</fullName>
    </submittedName>
</protein>
<name>A0ACD5H0Y5_9CYAN</name>
<organism evidence="1 2">
    <name type="scientific">Desertifilum tharense IPPAS B-1220</name>
    <dbReference type="NCBI Taxonomy" id="1781255"/>
    <lineage>
        <taxon>Bacteria</taxon>
        <taxon>Bacillati</taxon>
        <taxon>Cyanobacteriota</taxon>
        <taxon>Cyanophyceae</taxon>
        <taxon>Desertifilales</taxon>
        <taxon>Desertifilaceae</taxon>
        <taxon>Desertifilum</taxon>
    </lineage>
</organism>
<gene>
    <name evidence="1" type="ORF">BH720_016870</name>
</gene>
<dbReference type="EMBL" id="CP182909">
    <property type="protein sequence ID" value="XPM66753.1"/>
    <property type="molecule type" value="Genomic_DNA"/>
</dbReference>
<proteinExistence type="predicted"/>